<feature type="region of interest" description="Disordered" evidence="1">
    <location>
        <begin position="179"/>
        <end position="212"/>
    </location>
</feature>
<evidence type="ECO:0000313" key="3">
    <source>
        <dbReference type="EMBL" id="CAB4004032.1"/>
    </source>
</evidence>
<evidence type="ECO:0000313" key="4">
    <source>
        <dbReference type="Proteomes" id="UP001152795"/>
    </source>
</evidence>
<keyword evidence="2" id="KW-1133">Transmembrane helix</keyword>
<name>A0A7D9E9L3_PARCT</name>
<evidence type="ECO:0000256" key="2">
    <source>
        <dbReference type="SAM" id="Phobius"/>
    </source>
</evidence>
<dbReference type="OrthoDB" id="6008978at2759"/>
<reference evidence="3" key="1">
    <citation type="submission" date="2020-04" db="EMBL/GenBank/DDBJ databases">
        <authorList>
            <person name="Alioto T."/>
            <person name="Alioto T."/>
            <person name="Gomez Garrido J."/>
        </authorList>
    </citation>
    <scope>NUCLEOTIDE SEQUENCE</scope>
    <source>
        <strain evidence="3">A484AB</strain>
    </source>
</reference>
<organism evidence="3 4">
    <name type="scientific">Paramuricea clavata</name>
    <name type="common">Red gorgonian</name>
    <name type="synonym">Violescent sea-whip</name>
    <dbReference type="NCBI Taxonomy" id="317549"/>
    <lineage>
        <taxon>Eukaryota</taxon>
        <taxon>Metazoa</taxon>
        <taxon>Cnidaria</taxon>
        <taxon>Anthozoa</taxon>
        <taxon>Octocorallia</taxon>
        <taxon>Malacalcyonacea</taxon>
        <taxon>Plexauridae</taxon>
        <taxon>Paramuricea</taxon>
    </lineage>
</organism>
<proteinExistence type="predicted"/>
<protein>
    <submittedName>
        <fullName evidence="3">Uncharacterized protein</fullName>
    </submittedName>
</protein>
<keyword evidence="2" id="KW-0472">Membrane</keyword>
<sequence length="212" mass="24148">MVIVQNAKSSSVLSENLRTSDLKPYQTNTKDPYVTAYLKADVLPLVFVIGDGKDYNSEKEKYSNKPLKQNSSYIVFLRYFESEGSYYSTKWSSNIRTMIRAPDKANDISSGTEWYIVVVSLVSGIIIGIPLSYIVLCYHRKLRSTKSQSNAESQNDKTYQDLDLTKMNTEVEDNYESLRVNIASNDTEKDDDATYTELNSNKDVENNYQSLS</sequence>
<gene>
    <name evidence="3" type="ORF">PACLA_8A079660</name>
</gene>
<dbReference type="EMBL" id="CACRXK020004789">
    <property type="protein sequence ID" value="CAB4004032.1"/>
    <property type="molecule type" value="Genomic_DNA"/>
</dbReference>
<dbReference type="Proteomes" id="UP001152795">
    <property type="component" value="Unassembled WGS sequence"/>
</dbReference>
<dbReference type="AlphaFoldDB" id="A0A7D9E9L3"/>
<evidence type="ECO:0000256" key="1">
    <source>
        <dbReference type="SAM" id="MobiDB-lite"/>
    </source>
</evidence>
<keyword evidence="2" id="KW-0812">Transmembrane</keyword>
<accession>A0A7D9E9L3</accession>
<comment type="caution">
    <text evidence="3">The sequence shown here is derived from an EMBL/GenBank/DDBJ whole genome shotgun (WGS) entry which is preliminary data.</text>
</comment>
<feature type="transmembrane region" description="Helical" evidence="2">
    <location>
        <begin position="114"/>
        <end position="138"/>
    </location>
</feature>
<keyword evidence="4" id="KW-1185">Reference proteome</keyword>